<dbReference type="PANTHER" id="PTHR32166">
    <property type="entry name" value="OSJNBA0013A04.12 PROTEIN"/>
    <property type="match status" value="1"/>
</dbReference>
<protein>
    <recommendedName>
        <fullName evidence="4">C2H2-type domain-containing protein</fullName>
    </recommendedName>
</protein>
<gene>
    <name evidence="2" type="ORF">QJS10_CPA02g01621</name>
</gene>
<dbReference type="PANTHER" id="PTHR32166:SF63">
    <property type="entry name" value="HAT TRANSPOSON SUPERFAMILY PROTEIN"/>
    <property type="match status" value="1"/>
</dbReference>
<reference evidence="2" key="1">
    <citation type="journal article" date="2023" name="Nat. Commun.">
        <title>Diploid and tetraploid genomes of Acorus and the evolution of monocots.</title>
        <authorList>
            <person name="Ma L."/>
            <person name="Liu K.W."/>
            <person name="Li Z."/>
            <person name="Hsiao Y.Y."/>
            <person name="Qi Y."/>
            <person name="Fu T."/>
            <person name="Tang G.D."/>
            <person name="Zhang D."/>
            <person name="Sun W.H."/>
            <person name="Liu D.K."/>
            <person name="Li Y."/>
            <person name="Chen G.Z."/>
            <person name="Liu X.D."/>
            <person name="Liao X.Y."/>
            <person name="Jiang Y.T."/>
            <person name="Yu X."/>
            <person name="Hao Y."/>
            <person name="Huang J."/>
            <person name="Zhao X.W."/>
            <person name="Ke S."/>
            <person name="Chen Y.Y."/>
            <person name="Wu W.L."/>
            <person name="Hsu J.L."/>
            <person name="Lin Y.F."/>
            <person name="Huang M.D."/>
            <person name="Li C.Y."/>
            <person name="Huang L."/>
            <person name="Wang Z.W."/>
            <person name="Zhao X."/>
            <person name="Zhong W.Y."/>
            <person name="Peng D.H."/>
            <person name="Ahmad S."/>
            <person name="Lan S."/>
            <person name="Zhang J.S."/>
            <person name="Tsai W.C."/>
            <person name="Van de Peer Y."/>
            <person name="Liu Z.J."/>
        </authorList>
    </citation>
    <scope>NUCLEOTIDE SEQUENCE</scope>
    <source>
        <strain evidence="2">CP</strain>
    </source>
</reference>
<feature type="region of interest" description="Disordered" evidence="1">
    <location>
        <begin position="89"/>
        <end position="118"/>
    </location>
</feature>
<dbReference type="EMBL" id="JAUJYO010000002">
    <property type="protein sequence ID" value="KAK1323760.1"/>
    <property type="molecule type" value="Genomic_DNA"/>
</dbReference>
<keyword evidence="3" id="KW-1185">Reference proteome</keyword>
<evidence type="ECO:0008006" key="4">
    <source>
        <dbReference type="Google" id="ProtNLM"/>
    </source>
</evidence>
<reference evidence="2" key="2">
    <citation type="submission" date="2023-06" db="EMBL/GenBank/DDBJ databases">
        <authorList>
            <person name="Ma L."/>
            <person name="Liu K.-W."/>
            <person name="Li Z."/>
            <person name="Hsiao Y.-Y."/>
            <person name="Qi Y."/>
            <person name="Fu T."/>
            <person name="Tang G."/>
            <person name="Zhang D."/>
            <person name="Sun W.-H."/>
            <person name="Liu D.-K."/>
            <person name="Li Y."/>
            <person name="Chen G.-Z."/>
            <person name="Liu X.-D."/>
            <person name="Liao X.-Y."/>
            <person name="Jiang Y.-T."/>
            <person name="Yu X."/>
            <person name="Hao Y."/>
            <person name="Huang J."/>
            <person name="Zhao X.-W."/>
            <person name="Ke S."/>
            <person name="Chen Y.-Y."/>
            <person name="Wu W.-L."/>
            <person name="Hsu J.-L."/>
            <person name="Lin Y.-F."/>
            <person name="Huang M.-D."/>
            <person name="Li C.-Y."/>
            <person name="Huang L."/>
            <person name="Wang Z.-W."/>
            <person name="Zhao X."/>
            <person name="Zhong W.-Y."/>
            <person name="Peng D.-H."/>
            <person name="Ahmad S."/>
            <person name="Lan S."/>
            <person name="Zhang J.-S."/>
            <person name="Tsai W.-C."/>
            <person name="Van De Peer Y."/>
            <person name="Liu Z.-J."/>
        </authorList>
    </citation>
    <scope>NUCLEOTIDE SEQUENCE</scope>
    <source>
        <strain evidence="2">CP</strain>
        <tissue evidence="2">Leaves</tissue>
    </source>
</reference>
<proteinExistence type="predicted"/>
<sequence length="388" mass="43687">MAEAQDHIEDHGMALDKEKKRVKCTYCEKELSGFNRLKHHLGDVGSDVLGCEQVPADIKARMRQSLLDLKTERLRREVGELFHPTLPLKRTFSPTSNEADENGLHKTMKPASSGAAQNLGDSKPTYTYGFANGGSSATFSVEGEPSVVMNKTEEDGPVNYASKCISRFFSDAGIDAIATTYPSFQRMISSIIGCGTQYKAPSYHDLKGQVFQEEAREVRRHVEEVRHSWSQTVHMAEDRHKRLIVQQLDNYRTAAGGFGDWTSDERMTCPPDLWWAEHGGHSPELQRFAVRILSQTCIGASRYELNRSLSEQLHRKGRNPVDQQILGEVEFVQHNLRLWQSPFFGRDGSDCFVLQKFDPMNDWVGGWDASTPMDPDHGGVNIAVKIEQ</sequence>
<comment type="caution">
    <text evidence="2">The sequence shown here is derived from an EMBL/GenBank/DDBJ whole genome shotgun (WGS) entry which is preliminary data.</text>
</comment>
<dbReference type="Proteomes" id="UP001180020">
    <property type="component" value="Unassembled WGS sequence"/>
</dbReference>
<dbReference type="AlphaFoldDB" id="A0AAV9FG69"/>
<organism evidence="2 3">
    <name type="scientific">Acorus calamus</name>
    <name type="common">Sweet flag</name>
    <dbReference type="NCBI Taxonomy" id="4465"/>
    <lineage>
        <taxon>Eukaryota</taxon>
        <taxon>Viridiplantae</taxon>
        <taxon>Streptophyta</taxon>
        <taxon>Embryophyta</taxon>
        <taxon>Tracheophyta</taxon>
        <taxon>Spermatophyta</taxon>
        <taxon>Magnoliopsida</taxon>
        <taxon>Liliopsida</taxon>
        <taxon>Acoraceae</taxon>
        <taxon>Acorus</taxon>
    </lineage>
</organism>
<name>A0AAV9FG69_ACOCL</name>
<evidence type="ECO:0000256" key="1">
    <source>
        <dbReference type="SAM" id="MobiDB-lite"/>
    </source>
</evidence>
<evidence type="ECO:0000313" key="3">
    <source>
        <dbReference type="Proteomes" id="UP001180020"/>
    </source>
</evidence>
<evidence type="ECO:0000313" key="2">
    <source>
        <dbReference type="EMBL" id="KAK1323760.1"/>
    </source>
</evidence>
<accession>A0AAV9FG69</accession>